<dbReference type="AlphaFoldDB" id="A0A1U9NHR0"/>
<dbReference type="RefSeq" id="WP_146659442.1">
    <property type="nucleotide sequence ID" value="NZ_CP019791.1"/>
</dbReference>
<dbReference type="PIRSF" id="PIRSF004793">
    <property type="entry name" value="UCP004793"/>
    <property type="match status" value="1"/>
</dbReference>
<comment type="caution">
    <text evidence="10">Lacks conserved residue(s) required for the propagation of feature annotation.</text>
</comment>
<dbReference type="KEGG" id="alus:STSP2_00450"/>
<dbReference type="EMBL" id="CP019791">
    <property type="protein sequence ID" value="AQT67307.1"/>
    <property type="molecule type" value="Genomic_DNA"/>
</dbReference>
<dbReference type="SUPFAM" id="SSF143597">
    <property type="entry name" value="YojJ-like"/>
    <property type="match status" value="1"/>
</dbReference>
<keyword evidence="4 10" id="KW-0812">Transmembrane</keyword>
<dbReference type="PANTHER" id="PTHR34185">
    <property type="entry name" value="DIADENYLATE CYCLASE"/>
    <property type="match status" value="1"/>
</dbReference>
<dbReference type="OrthoDB" id="9807385at2"/>
<dbReference type="HAMAP" id="MF_01499">
    <property type="entry name" value="DacA"/>
    <property type="match status" value="1"/>
</dbReference>
<keyword evidence="9 10" id="KW-0472">Membrane</keyword>
<feature type="transmembrane region" description="Helical" evidence="10">
    <location>
        <begin position="49"/>
        <end position="67"/>
    </location>
</feature>
<evidence type="ECO:0000313" key="12">
    <source>
        <dbReference type="EMBL" id="AQT67307.1"/>
    </source>
</evidence>
<dbReference type="PANTHER" id="PTHR34185:SF1">
    <property type="entry name" value="DIADENYLATE CYCLASE"/>
    <property type="match status" value="1"/>
</dbReference>
<dbReference type="InterPro" id="IPR034701">
    <property type="entry name" value="CdaA"/>
</dbReference>
<keyword evidence="8 10" id="KW-1133">Transmembrane helix</keyword>
<evidence type="ECO:0000256" key="3">
    <source>
        <dbReference type="ARBA" id="ARBA00022679"/>
    </source>
</evidence>
<dbReference type="EC" id="2.7.7.85" evidence="10"/>
<evidence type="ECO:0000259" key="11">
    <source>
        <dbReference type="PROSITE" id="PS51794"/>
    </source>
</evidence>
<feature type="transmembrane region" description="Helical" evidence="10">
    <location>
        <begin position="17"/>
        <end position="37"/>
    </location>
</feature>
<evidence type="ECO:0000256" key="9">
    <source>
        <dbReference type="ARBA" id="ARBA00023136"/>
    </source>
</evidence>
<proteinExistence type="inferred from homology"/>
<accession>A0A1U9NHR0</accession>
<dbReference type="FunFam" id="3.40.1700.10:FF:000002">
    <property type="entry name" value="Diadenylate cyclase"/>
    <property type="match status" value="1"/>
</dbReference>
<evidence type="ECO:0000256" key="5">
    <source>
        <dbReference type="ARBA" id="ARBA00022695"/>
    </source>
</evidence>
<feature type="transmembrane region" description="Helical" evidence="10">
    <location>
        <begin position="73"/>
        <end position="91"/>
    </location>
</feature>
<keyword evidence="3 10" id="KW-0808">Transferase</keyword>
<evidence type="ECO:0000256" key="8">
    <source>
        <dbReference type="ARBA" id="ARBA00022989"/>
    </source>
</evidence>
<comment type="function">
    <text evidence="10">Catalyzes the condensation of 2 ATP molecules into cyclic di-AMP (c-di-AMP), a second messenger used to regulate differing processes in different bacteria.</text>
</comment>
<keyword evidence="5 10" id="KW-0548">Nucleotidyltransferase</keyword>
<dbReference type="InterPro" id="IPR003390">
    <property type="entry name" value="DNA_integrity_scan_DisA_N"/>
</dbReference>
<dbReference type="GO" id="GO:0005524">
    <property type="term" value="F:ATP binding"/>
    <property type="evidence" value="ECO:0007669"/>
    <property type="project" value="UniProtKB-UniRule"/>
</dbReference>
<dbReference type="InterPro" id="IPR036888">
    <property type="entry name" value="DNA_integrity_DisA_N_sf"/>
</dbReference>
<protein>
    <recommendedName>
        <fullName evidence="10">Diadenylate cyclase</fullName>
        <shortName evidence="10">DAC</shortName>
        <ecNumber evidence="10">2.7.7.85</ecNumber>
    </recommendedName>
    <alternativeName>
        <fullName evidence="10">Cyclic-di-AMP synthase</fullName>
        <shortName evidence="10">c-di-AMP synthase</shortName>
    </alternativeName>
</protein>
<dbReference type="GO" id="GO:0106408">
    <property type="term" value="F:diadenylate cyclase activity"/>
    <property type="evidence" value="ECO:0007669"/>
    <property type="project" value="UniProtKB-EC"/>
</dbReference>
<dbReference type="Pfam" id="PF02457">
    <property type="entry name" value="DAC"/>
    <property type="match status" value="1"/>
</dbReference>
<dbReference type="InterPro" id="IPR014046">
    <property type="entry name" value="C-di-AMP_synthase"/>
</dbReference>
<reference evidence="13" key="1">
    <citation type="submission" date="2017-02" db="EMBL/GenBank/DDBJ databases">
        <title>Comparative genomics and description of representatives of a novel lineage of planctomycetes thriving in anoxic sediments.</title>
        <authorList>
            <person name="Spring S."/>
            <person name="Bunk B."/>
            <person name="Sproer C."/>
        </authorList>
    </citation>
    <scope>NUCLEOTIDE SEQUENCE [LARGE SCALE GENOMIC DNA]</scope>
    <source>
        <strain evidence="13">ST-NAGAB-D1</strain>
    </source>
</reference>
<evidence type="ECO:0000256" key="6">
    <source>
        <dbReference type="ARBA" id="ARBA00022741"/>
    </source>
</evidence>
<keyword evidence="2 10" id="KW-1003">Cell membrane</keyword>
<organism evidence="12 13">
    <name type="scientific">Anaerohalosphaera lusitana</name>
    <dbReference type="NCBI Taxonomy" id="1936003"/>
    <lineage>
        <taxon>Bacteria</taxon>
        <taxon>Pseudomonadati</taxon>
        <taxon>Planctomycetota</taxon>
        <taxon>Phycisphaerae</taxon>
        <taxon>Sedimentisphaerales</taxon>
        <taxon>Anaerohalosphaeraceae</taxon>
        <taxon>Anaerohalosphaera</taxon>
    </lineage>
</organism>
<keyword evidence="13" id="KW-1185">Reference proteome</keyword>
<dbReference type="GO" id="GO:0006171">
    <property type="term" value="P:cAMP biosynthetic process"/>
    <property type="evidence" value="ECO:0007669"/>
    <property type="project" value="InterPro"/>
</dbReference>
<dbReference type="PROSITE" id="PS51794">
    <property type="entry name" value="DAC"/>
    <property type="match status" value="1"/>
</dbReference>
<dbReference type="GO" id="GO:0004016">
    <property type="term" value="F:adenylate cyclase activity"/>
    <property type="evidence" value="ECO:0007669"/>
    <property type="project" value="UniProtKB-UniRule"/>
</dbReference>
<comment type="similarity">
    <text evidence="10">Belongs to the adenylate cyclase family. DacA/CdaA subfamily.</text>
</comment>
<evidence type="ECO:0000256" key="2">
    <source>
        <dbReference type="ARBA" id="ARBA00022475"/>
    </source>
</evidence>
<comment type="catalytic activity">
    <reaction evidence="1 10">
        <text>2 ATP = 3',3'-c-di-AMP + 2 diphosphate</text>
        <dbReference type="Rhea" id="RHEA:35655"/>
        <dbReference type="ChEBI" id="CHEBI:30616"/>
        <dbReference type="ChEBI" id="CHEBI:33019"/>
        <dbReference type="ChEBI" id="CHEBI:71500"/>
        <dbReference type="EC" id="2.7.7.85"/>
    </reaction>
</comment>
<evidence type="ECO:0000256" key="4">
    <source>
        <dbReference type="ARBA" id="ARBA00022692"/>
    </source>
</evidence>
<dbReference type="Proteomes" id="UP000189674">
    <property type="component" value="Chromosome"/>
</dbReference>
<dbReference type="InterPro" id="IPR050338">
    <property type="entry name" value="DisA"/>
</dbReference>
<feature type="domain" description="DAC" evidence="11">
    <location>
        <begin position="92"/>
        <end position="250"/>
    </location>
</feature>
<gene>
    <name evidence="10" type="primary">dacA</name>
    <name evidence="12" type="ORF">STSP2_00450</name>
</gene>
<evidence type="ECO:0000256" key="1">
    <source>
        <dbReference type="ARBA" id="ARBA00000877"/>
    </source>
</evidence>
<sequence>MDAILEYLYQISLQERLVVLLELLLIGIVVYWAVSFLEGTRGERLFRGVLFVLVIGAFVLKVVVERFDLERVAYLYNGVALLAILIIAIAFQPEIRRALIRIGQASFLSSSPQQLTRSVEEIIKAVSQLASTRTGALLVIEQQVGLGEFVETGVRVDSKVSADLLRTIFYPGTALHDMAVVIRGDRIIAARVQLPLAEESASLSGKQIGSRHRAAMGISTSTDAIVIVVSEETGIVSLAINGHLVRNISEAQLRRHLTTAVVETTPIVEKMQEVNKSTSEGSGRES</sequence>
<dbReference type="NCBIfam" id="TIGR00159">
    <property type="entry name" value="diadenylate cyclase CdaA"/>
    <property type="match status" value="1"/>
</dbReference>
<comment type="subunit">
    <text evidence="10">Probably a homodimer.</text>
</comment>
<evidence type="ECO:0000256" key="10">
    <source>
        <dbReference type="HAMAP-Rule" id="MF_01499"/>
    </source>
</evidence>
<keyword evidence="6 10" id="KW-0547">Nucleotide-binding</keyword>
<dbReference type="STRING" id="1936003.STSP2_00450"/>
<name>A0A1U9NHR0_9BACT</name>
<evidence type="ECO:0000313" key="13">
    <source>
        <dbReference type="Proteomes" id="UP000189674"/>
    </source>
</evidence>
<keyword evidence="7 10" id="KW-0067">ATP-binding</keyword>
<evidence type="ECO:0000256" key="7">
    <source>
        <dbReference type="ARBA" id="ARBA00022840"/>
    </source>
</evidence>
<dbReference type="Gene3D" id="3.40.1700.10">
    <property type="entry name" value="DNA integrity scanning protein, DisA, N-terminal domain"/>
    <property type="match status" value="1"/>
</dbReference>